<gene>
    <name evidence="2" type="ORF">SAMN04488085_10654</name>
</gene>
<feature type="region of interest" description="Disordered" evidence="1">
    <location>
        <begin position="1"/>
        <end position="35"/>
    </location>
</feature>
<proteinExistence type="predicted"/>
<evidence type="ECO:0000256" key="1">
    <source>
        <dbReference type="SAM" id="MobiDB-lite"/>
    </source>
</evidence>
<reference evidence="2 3" key="1">
    <citation type="submission" date="2016-10" db="EMBL/GenBank/DDBJ databases">
        <authorList>
            <person name="de Groot N.N."/>
        </authorList>
    </citation>
    <scope>NUCLEOTIDE SEQUENCE [LARGE SCALE GENOMIC DNA]</scope>
    <source>
        <strain evidence="2 3">DSM 45317</strain>
    </source>
</reference>
<organism evidence="2 3">
    <name type="scientific">Geodermatophilus ruber</name>
    <dbReference type="NCBI Taxonomy" id="504800"/>
    <lineage>
        <taxon>Bacteria</taxon>
        <taxon>Bacillati</taxon>
        <taxon>Actinomycetota</taxon>
        <taxon>Actinomycetes</taxon>
        <taxon>Geodermatophilales</taxon>
        <taxon>Geodermatophilaceae</taxon>
        <taxon>Geodermatophilus</taxon>
    </lineage>
</organism>
<dbReference type="STRING" id="504800.SAMN04488085_10654"/>
<evidence type="ECO:0000313" key="3">
    <source>
        <dbReference type="Proteomes" id="UP000199152"/>
    </source>
</evidence>
<dbReference type="Proteomes" id="UP000199152">
    <property type="component" value="Unassembled WGS sequence"/>
</dbReference>
<dbReference type="EMBL" id="FOSW01000006">
    <property type="protein sequence ID" value="SFL05683.1"/>
    <property type="molecule type" value="Genomic_DNA"/>
</dbReference>
<name>A0A1I4EKF9_9ACTN</name>
<sequence length="496" mass="53096">MTPAAGRTGTPLPSGAPRNASRPPSGRDTPAPPAGLARARAVADAVLWEGYLLYPYRRSSGKNRVRWQFGVLAPRPWLEARGSVRATVAGSADAWHQLTECLLEAADEAALDEAWLHVCVRFLQVQHRSVQRAAADGWVTVDALEAGDRRWLTFDEAVAREVAVAARVGDLATGRRVPVEVPGGEEVELLDGGAGRLVRRRCPLRGELLLETSPTPAPGPLRRLRLVLANTTGAAELPPDAPRDEAVRRSLVAAHCLAGVTGGAFVSLLEPPEEAAAAARACRNEHTFPVLAGAPGERDVLLSSPIILYDHPRIAPESPGELFDSGEIDEILSLRTLTLTDEEKREARATDPRAAAILDRVDALPGEVWNRLHGAIRSLRPVPPGGEAEAGTLPWWDPGADAAVSPESDAVVVDGVRVARGSRVRLRPRLRGTDPQDRFLDGRSARVAAVFLDVDGGRHVAVTLEDDPAADLAGASGRYRYFAPEELRPLGHEPGP</sequence>
<keyword evidence="3" id="KW-1185">Reference proteome</keyword>
<dbReference type="RefSeq" id="WP_245753567.1">
    <property type="nucleotide sequence ID" value="NZ_FOSW01000006.1"/>
</dbReference>
<dbReference type="AlphaFoldDB" id="A0A1I4EKF9"/>
<protein>
    <submittedName>
        <fullName evidence="2">Uncharacterized protein</fullName>
    </submittedName>
</protein>
<dbReference type="InParanoid" id="A0A1I4EKF9"/>
<evidence type="ECO:0000313" key="2">
    <source>
        <dbReference type="EMBL" id="SFL05683.1"/>
    </source>
</evidence>
<accession>A0A1I4EKF9</accession>